<dbReference type="Pfam" id="PF04749">
    <property type="entry name" value="PLAC8"/>
    <property type="match status" value="1"/>
</dbReference>
<dbReference type="AlphaFoldDB" id="A0A7J7GES0"/>
<name>A0A7J7GES0_CAMSI</name>
<reference evidence="2 3" key="2">
    <citation type="submission" date="2020-07" db="EMBL/GenBank/DDBJ databases">
        <title>Genome assembly of wild tea tree DASZ reveals pedigree and selection history of tea varieties.</title>
        <authorList>
            <person name="Zhang W."/>
        </authorList>
    </citation>
    <scope>NUCLEOTIDE SEQUENCE [LARGE SCALE GENOMIC DNA]</scope>
    <source>
        <strain evidence="3">cv. G240</strain>
        <tissue evidence="2">Leaf</tissue>
    </source>
</reference>
<accession>A0A7J7GES0</accession>
<reference evidence="3" key="1">
    <citation type="journal article" date="2020" name="Nat. Commun.">
        <title>Genome assembly of wild tea tree DASZ reveals pedigree and selection history of tea varieties.</title>
        <authorList>
            <person name="Zhang W."/>
            <person name="Zhang Y."/>
            <person name="Qiu H."/>
            <person name="Guo Y."/>
            <person name="Wan H."/>
            <person name="Zhang X."/>
            <person name="Scossa F."/>
            <person name="Alseekh S."/>
            <person name="Zhang Q."/>
            <person name="Wang P."/>
            <person name="Xu L."/>
            <person name="Schmidt M.H."/>
            <person name="Jia X."/>
            <person name="Li D."/>
            <person name="Zhu A."/>
            <person name="Guo F."/>
            <person name="Chen W."/>
            <person name="Ni D."/>
            <person name="Usadel B."/>
            <person name="Fernie A.R."/>
            <person name="Wen W."/>
        </authorList>
    </citation>
    <scope>NUCLEOTIDE SEQUENCE [LARGE SCALE GENOMIC DNA]</scope>
    <source>
        <strain evidence="3">cv. G240</strain>
    </source>
</reference>
<keyword evidence="1" id="KW-0812">Transmembrane</keyword>
<feature type="transmembrane region" description="Helical" evidence="1">
    <location>
        <begin position="177"/>
        <end position="196"/>
    </location>
</feature>
<evidence type="ECO:0000256" key="1">
    <source>
        <dbReference type="SAM" id="Phobius"/>
    </source>
</evidence>
<dbReference type="EMBL" id="JACBKZ010000011">
    <property type="protein sequence ID" value="KAF5939243.1"/>
    <property type="molecule type" value="Genomic_DNA"/>
</dbReference>
<keyword evidence="1" id="KW-0472">Membrane</keyword>
<dbReference type="NCBIfam" id="TIGR01571">
    <property type="entry name" value="A_thal_Cys_rich"/>
    <property type="match status" value="1"/>
</dbReference>
<gene>
    <name evidence="2" type="ORF">HYC85_023502</name>
</gene>
<sequence length="253" mass="28432">MPKAVRAATSLWPARDVEVWLRRRVRRGIDLLFGVFSSSEKSPPRRGHLLGQGGSLKIFEFSNSFLEPSPTLPKSQVPWSTGLCDCFDDVPNCNFHRFSDLVLNRYIEQRNGIDRSVSVSVSTDTYRDSVDTPAILNLSGISTCIRRGCITCWCPCITFERIAEIVDKGSTSCGASGALYTLISIVVGCPCFYSCFYRSKMRQQYLLHESLCGDCLVHCCCESCALCQEYRELKNRRFDMAIGIFFSPFSLSC</sequence>
<comment type="caution">
    <text evidence="2">The sequence shown here is derived from an EMBL/GenBank/DDBJ whole genome shotgun (WGS) entry which is preliminary data.</text>
</comment>
<dbReference type="Proteomes" id="UP000593564">
    <property type="component" value="Unassembled WGS sequence"/>
</dbReference>
<protein>
    <submittedName>
        <fullName evidence="2">Uncharacterized protein</fullName>
    </submittedName>
</protein>
<keyword evidence="1" id="KW-1133">Transmembrane helix</keyword>
<proteinExistence type="predicted"/>
<evidence type="ECO:0000313" key="3">
    <source>
        <dbReference type="Proteomes" id="UP000593564"/>
    </source>
</evidence>
<evidence type="ECO:0000313" key="2">
    <source>
        <dbReference type="EMBL" id="KAF5939243.1"/>
    </source>
</evidence>
<keyword evidence="3" id="KW-1185">Reference proteome</keyword>
<dbReference type="InterPro" id="IPR006461">
    <property type="entry name" value="PLAC_motif_containing"/>
</dbReference>
<organism evidence="2 3">
    <name type="scientific">Camellia sinensis</name>
    <name type="common">Tea plant</name>
    <name type="synonym">Thea sinensis</name>
    <dbReference type="NCBI Taxonomy" id="4442"/>
    <lineage>
        <taxon>Eukaryota</taxon>
        <taxon>Viridiplantae</taxon>
        <taxon>Streptophyta</taxon>
        <taxon>Embryophyta</taxon>
        <taxon>Tracheophyta</taxon>
        <taxon>Spermatophyta</taxon>
        <taxon>Magnoliopsida</taxon>
        <taxon>eudicotyledons</taxon>
        <taxon>Gunneridae</taxon>
        <taxon>Pentapetalae</taxon>
        <taxon>asterids</taxon>
        <taxon>Ericales</taxon>
        <taxon>Theaceae</taxon>
        <taxon>Camellia</taxon>
    </lineage>
</organism>
<dbReference type="PANTHER" id="PTHR15907">
    <property type="entry name" value="DUF614 FAMILY PROTEIN-RELATED"/>
    <property type="match status" value="1"/>
</dbReference>